<proteinExistence type="predicted"/>
<keyword evidence="1" id="KW-1133">Transmembrane helix</keyword>
<evidence type="ECO:0000313" key="2">
    <source>
        <dbReference type="EMBL" id="CAG8959522.1"/>
    </source>
</evidence>
<organism evidence="2 3">
    <name type="scientific">Hymenoscyphus fraxineus</name>
    <dbReference type="NCBI Taxonomy" id="746836"/>
    <lineage>
        <taxon>Eukaryota</taxon>
        <taxon>Fungi</taxon>
        <taxon>Dikarya</taxon>
        <taxon>Ascomycota</taxon>
        <taxon>Pezizomycotina</taxon>
        <taxon>Leotiomycetes</taxon>
        <taxon>Helotiales</taxon>
        <taxon>Helotiaceae</taxon>
        <taxon>Hymenoscyphus</taxon>
    </lineage>
</organism>
<evidence type="ECO:0000313" key="3">
    <source>
        <dbReference type="Proteomes" id="UP000696280"/>
    </source>
</evidence>
<keyword evidence="1" id="KW-0812">Transmembrane</keyword>
<dbReference type="AlphaFoldDB" id="A0A9N9L8M2"/>
<name>A0A9N9L8M2_9HELO</name>
<dbReference type="Proteomes" id="UP000696280">
    <property type="component" value="Unassembled WGS sequence"/>
</dbReference>
<keyword evidence="1" id="KW-0472">Membrane</keyword>
<comment type="caution">
    <text evidence="2">The sequence shown here is derived from an EMBL/GenBank/DDBJ whole genome shotgun (WGS) entry which is preliminary data.</text>
</comment>
<reference evidence="2" key="1">
    <citation type="submission" date="2021-07" db="EMBL/GenBank/DDBJ databases">
        <authorList>
            <person name="Durling M."/>
        </authorList>
    </citation>
    <scope>NUCLEOTIDE SEQUENCE</scope>
</reference>
<protein>
    <submittedName>
        <fullName evidence="2">Uncharacterized protein</fullName>
    </submittedName>
</protein>
<keyword evidence="3" id="KW-1185">Reference proteome</keyword>
<feature type="transmembrane region" description="Helical" evidence="1">
    <location>
        <begin position="104"/>
        <end position="128"/>
    </location>
</feature>
<sequence>MPDEGDRGPVAERAGGAGLLGADQGSFGGTLGQDLGRPVLALNLARGPEAEVVLDCVIAGEDQGLLQPAAMQVQMPSERAQESLMTGRRADAVNVRARVRASTIARMTMAIMTAMTAMAVAAIVQSLAQK</sequence>
<accession>A0A9N9L8M2</accession>
<gene>
    <name evidence="2" type="ORF">HYFRA_00001423</name>
</gene>
<evidence type="ECO:0000256" key="1">
    <source>
        <dbReference type="SAM" id="Phobius"/>
    </source>
</evidence>
<dbReference type="EMBL" id="CAJVRL010000092">
    <property type="protein sequence ID" value="CAG8959522.1"/>
    <property type="molecule type" value="Genomic_DNA"/>
</dbReference>